<proteinExistence type="predicted"/>
<organism evidence="2 3">
    <name type="scientific">Mucilaginibacter ginsenosidivorax</name>
    <dbReference type="NCBI Taxonomy" id="862126"/>
    <lineage>
        <taxon>Bacteria</taxon>
        <taxon>Pseudomonadati</taxon>
        <taxon>Bacteroidota</taxon>
        <taxon>Sphingobacteriia</taxon>
        <taxon>Sphingobacteriales</taxon>
        <taxon>Sphingobacteriaceae</taxon>
        <taxon>Mucilaginibacter</taxon>
    </lineage>
</organism>
<dbReference type="EMBL" id="CP042437">
    <property type="protein sequence ID" value="QEC78052.1"/>
    <property type="molecule type" value="Genomic_DNA"/>
</dbReference>
<name>A0A5B8W540_9SPHI</name>
<keyword evidence="3" id="KW-1185">Reference proteome</keyword>
<dbReference type="RefSeq" id="WP_147056337.1">
    <property type="nucleotide sequence ID" value="NZ_CP042437.1"/>
</dbReference>
<dbReference type="AlphaFoldDB" id="A0A5B8W540"/>
<evidence type="ECO:0000313" key="3">
    <source>
        <dbReference type="Proteomes" id="UP000321362"/>
    </source>
</evidence>
<feature type="chain" id="PRO_5022941733" description="TolB-like 6-blade propeller-like" evidence="1">
    <location>
        <begin position="20"/>
        <end position="305"/>
    </location>
</feature>
<evidence type="ECO:0000313" key="2">
    <source>
        <dbReference type="EMBL" id="QEC78052.1"/>
    </source>
</evidence>
<sequence>MMKNIYLIFMALLITSVTACQKDVNPYITKAQVDKIDSIRHPAIKNVAFIYNNEVYFVADFAGKPQKITNNGSTKKFIRMSHDHTKFAYKNAAGSIDIVDKTGNLLVSLKQYNDIRNFDWSADDKTLYIINSDKVAFYGPAMKVPAIIYFTGYYDFISAAVSKNGDLAYLLRKYNFDALDQYEMVIRKASGGDPVFYRAEESGLPPMATINFAANGLDMVLGFEGPGDDVSNVYLFDNMAQYPTYKLGFNAISTPAYQSNIKYMLGAFDDDAGNHLISAVYLDTDIKDNNKTFAGYAGVKYLDWK</sequence>
<keyword evidence="1" id="KW-0732">Signal</keyword>
<gene>
    <name evidence="2" type="ORF">FSB76_19690</name>
</gene>
<dbReference type="PROSITE" id="PS51257">
    <property type="entry name" value="PROKAR_LIPOPROTEIN"/>
    <property type="match status" value="1"/>
</dbReference>
<reference evidence="2 3" key="1">
    <citation type="journal article" date="2013" name="J. Microbiol.">
        <title>Mucilaginibacter ginsenosidivorax sp. nov., with ginsenoside converting activity isolated from sediment.</title>
        <authorList>
            <person name="Kim J.K."/>
            <person name="Choi T.E."/>
            <person name="Liu Q.M."/>
            <person name="Park H.Y."/>
            <person name="Yi T.H."/>
            <person name="Yoon M.H."/>
            <person name="Kim S.C."/>
            <person name="Im W.T."/>
        </authorList>
    </citation>
    <scope>NUCLEOTIDE SEQUENCE [LARGE SCALE GENOMIC DNA]</scope>
    <source>
        <strain evidence="2 3">KHI28</strain>
    </source>
</reference>
<protein>
    <recommendedName>
        <fullName evidence="4">TolB-like 6-blade propeller-like</fullName>
    </recommendedName>
</protein>
<feature type="signal peptide" evidence="1">
    <location>
        <begin position="1"/>
        <end position="19"/>
    </location>
</feature>
<dbReference type="KEGG" id="mgk:FSB76_19690"/>
<dbReference type="OrthoDB" id="785456at2"/>
<accession>A0A5B8W540</accession>
<evidence type="ECO:0000256" key="1">
    <source>
        <dbReference type="SAM" id="SignalP"/>
    </source>
</evidence>
<dbReference type="SUPFAM" id="SSF69304">
    <property type="entry name" value="Tricorn protease N-terminal domain"/>
    <property type="match status" value="1"/>
</dbReference>
<dbReference type="Proteomes" id="UP000321362">
    <property type="component" value="Chromosome"/>
</dbReference>
<evidence type="ECO:0008006" key="4">
    <source>
        <dbReference type="Google" id="ProtNLM"/>
    </source>
</evidence>